<dbReference type="Pfam" id="PF00145">
    <property type="entry name" value="DNA_methylase"/>
    <property type="match status" value="1"/>
</dbReference>
<evidence type="ECO:0000256" key="1">
    <source>
        <dbReference type="ARBA" id="ARBA00004123"/>
    </source>
</evidence>
<evidence type="ECO:0000256" key="4">
    <source>
        <dbReference type="ARBA" id="ARBA00022679"/>
    </source>
</evidence>
<dbReference type="InterPro" id="IPR029063">
    <property type="entry name" value="SAM-dependent_MTases_sf"/>
</dbReference>
<keyword evidence="3 8" id="KW-0489">Methyltransferase</keyword>
<dbReference type="SUPFAM" id="SSF53335">
    <property type="entry name" value="S-adenosyl-L-methionine-dependent methyltransferases"/>
    <property type="match status" value="1"/>
</dbReference>
<evidence type="ECO:0000259" key="10">
    <source>
        <dbReference type="PROSITE" id="PS51038"/>
    </source>
</evidence>
<dbReference type="STRING" id="675120.N1PI23"/>
<keyword evidence="12" id="KW-1185">Reference proteome</keyword>
<dbReference type="InterPro" id="IPR043151">
    <property type="entry name" value="BAH_sf"/>
</dbReference>
<keyword evidence="7" id="KW-0539">Nucleus</keyword>
<dbReference type="PANTHER" id="PTHR10629">
    <property type="entry name" value="CYTOSINE-SPECIFIC METHYLTRANSFERASE"/>
    <property type="match status" value="1"/>
</dbReference>
<evidence type="ECO:0000256" key="5">
    <source>
        <dbReference type="ARBA" id="ARBA00022691"/>
    </source>
</evidence>
<evidence type="ECO:0000256" key="7">
    <source>
        <dbReference type="ARBA" id="ARBA00023242"/>
    </source>
</evidence>
<feature type="compositionally biased region" description="Pro residues" evidence="9">
    <location>
        <begin position="1"/>
        <end position="10"/>
    </location>
</feature>
<dbReference type="GO" id="GO:0003677">
    <property type="term" value="F:DNA binding"/>
    <property type="evidence" value="ECO:0007669"/>
    <property type="project" value="UniProtKB-KW"/>
</dbReference>
<evidence type="ECO:0000313" key="12">
    <source>
        <dbReference type="Proteomes" id="UP000016933"/>
    </source>
</evidence>
<accession>N1PI23</accession>
<dbReference type="PANTHER" id="PTHR10629:SF54">
    <property type="entry name" value="DNA METHYLTRANSFERASE DIM-2"/>
    <property type="match status" value="1"/>
</dbReference>
<organism evidence="11 12">
    <name type="scientific">Dothistroma septosporum (strain NZE10 / CBS 128990)</name>
    <name type="common">Red band needle blight fungus</name>
    <name type="synonym">Mycosphaerella pini</name>
    <dbReference type="NCBI Taxonomy" id="675120"/>
    <lineage>
        <taxon>Eukaryota</taxon>
        <taxon>Fungi</taxon>
        <taxon>Dikarya</taxon>
        <taxon>Ascomycota</taxon>
        <taxon>Pezizomycotina</taxon>
        <taxon>Dothideomycetes</taxon>
        <taxon>Dothideomycetidae</taxon>
        <taxon>Mycosphaerellales</taxon>
        <taxon>Mycosphaerellaceae</taxon>
        <taxon>Dothistroma</taxon>
    </lineage>
</organism>
<comment type="subcellular location">
    <subcellularLocation>
        <location evidence="1">Nucleus</location>
    </subcellularLocation>
</comment>
<feature type="domain" description="BAH" evidence="10">
    <location>
        <begin position="376"/>
        <end position="501"/>
    </location>
</feature>
<dbReference type="GO" id="GO:0032259">
    <property type="term" value="P:methylation"/>
    <property type="evidence" value="ECO:0007669"/>
    <property type="project" value="UniProtKB-KW"/>
</dbReference>
<keyword evidence="6" id="KW-0238">DNA-binding</keyword>
<dbReference type="PROSITE" id="PS51038">
    <property type="entry name" value="BAH"/>
    <property type="match status" value="2"/>
</dbReference>
<dbReference type="AlphaFoldDB" id="N1PI23"/>
<dbReference type="InterPro" id="IPR050390">
    <property type="entry name" value="C5-Methyltransferase"/>
</dbReference>
<dbReference type="OMA" id="TFDVIWY"/>
<dbReference type="Pfam" id="PF25423">
    <property type="entry name" value="DUF7893"/>
    <property type="match status" value="1"/>
</dbReference>
<dbReference type="EC" id="2.1.1.37" evidence="2"/>
<dbReference type="PRINTS" id="PR00105">
    <property type="entry name" value="C5METTRFRASE"/>
</dbReference>
<reference evidence="12" key="1">
    <citation type="journal article" date="2012" name="PLoS Genet.">
        <title>The genomes of the fungal plant pathogens Cladosporium fulvum and Dothistroma septosporum reveal adaptation to different hosts and lifestyles but also signatures of common ancestry.</title>
        <authorList>
            <person name="de Wit P.J.G.M."/>
            <person name="van der Burgt A."/>
            <person name="Oekmen B."/>
            <person name="Stergiopoulos I."/>
            <person name="Abd-Elsalam K.A."/>
            <person name="Aerts A.L."/>
            <person name="Bahkali A.H."/>
            <person name="Beenen H.G."/>
            <person name="Chettri P."/>
            <person name="Cox M.P."/>
            <person name="Datema E."/>
            <person name="de Vries R.P."/>
            <person name="Dhillon B."/>
            <person name="Ganley A.R."/>
            <person name="Griffiths S.A."/>
            <person name="Guo Y."/>
            <person name="Hamelin R.C."/>
            <person name="Henrissat B."/>
            <person name="Kabir M.S."/>
            <person name="Jashni M.K."/>
            <person name="Kema G."/>
            <person name="Klaubauf S."/>
            <person name="Lapidus A."/>
            <person name="Levasseur A."/>
            <person name="Lindquist E."/>
            <person name="Mehrabi R."/>
            <person name="Ohm R.A."/>
            <person name="Owen T.J."/>
            <person name="Salamov A."/>
            <person name="Schwelm A."/>
            <person name="Schijlen E."/>
            <person name="Sun H."/>
            <person name="van den Burg H.A."/>
            <person name="van Ham R.C.H.J."/>
            <person name="Zhang S."/>
            <person name="Goodwin S.B."/>
            <person name="Grigoriev I.V."/>
            <person name="Collemare J."/>
            <person name="Bradshaw R.E."/>
        </authorList>
    </citation>
    <scope>NUCLEOTIDE SEQUENCE [LARGE SCALE GENOMIC DNA]</scope>
    <source>
        <strain evidence="12">NZE10 / CBS 128990</strain>
    </source>
</reference>
<dbReference type="GO" id="GO:0005634">
    <property type="term" value="C:nucleus"/>
    <property type="evidence" value="ECO:0007669"/>
    <property type="project" value="UniProtKB-SubCell"/>
</dbReference>
<comment type="similarity">
    <text evidence="8">Belongs to the class I-like SAM-binding methyltransferase superfamily. C5-methyltransferase family.</text>
</comment>
<evidence type="ECO:0000256" key="3">
    <source>
        <dbReference type="ARBA" id="ARBA00022603"/>
    </source>
</evidence>
<evidence type="ECO:0000256" key="9">
    <source>
        <dbReference type="SAM" id="MobiDB-lite"/>
    </source>
</evidence>
<dbReference type="Gene3D" id="3.90.120.10">
    <property type="entry name" value="DNA Methylase, subunit A, domain 2"/>
    <property type="match status" value="1"/>
</dbReference>
<evidence type="ECO:0000313" key="11">
    <source>
        <dbReference type="EMBL" id="EME42042.1"/>
    </source>
</evidence>
<dbReference type="InterPro" id="IPR057215">
    <property type="entry name" value="DUF7893"/>
</dbReference>
<dbReference type="HOGENOM" id="CLU_003836_1_0_1"/>
<evidence type="ECO:0000256" key="8">
    <source>
        <dbReference type="PROSITE-ProRule" id="PRU01016"/>
    </source>
</evidence>
<evidence type="ECO:0000256" key="6">
    <source>
        <dbReference type="ARBA" id="ARBA00023125"/>
    </source>
</evidence>
<keyword evidence="4 8" id="KW-0808">Transferase</keyword>
<dbReference type="PROSITE" id="PS51679">
    <property type="entry name" value="SAM_MT_C5"/>
    <property type="match status" value="1"/>
</dbReference>
<dbReference type="InterPro" id="IPR001525">
    <property type="entry name" value="C5_MeTfrase"/>
</dbReference>
<evidence type="ECO:0000256" key="2">
    <source>
        <dbReference type="ARBA" id="ARBA00011975"/>
    </source>
</evidence>
<name>N1PI23_DOTSN</name>
<dbReference type="eggNOG" id="ENOG502R6QN">
    <property type="taxonomic scope" value="Eukaryota"/>
</dbReference>
<dbReference type="OrthoDB" id="5376140at2759"/>
<protein>
    <recommendedName>
        <fullName evidence="2">DNA (cytosine-5-)-methyltransferase</fullName>
        <ecNumber evidence="2">2.1.1.37</ecNumber>
    </recommendedName>
</protein>
<dbReference type="Proteomes" id="UP000016933">
    <property type="component" value="Unassembled WGS sequence"/>
</dbReference>
<dbReference type="GO" id="GO:0044027">
    <property type="term" value="P:negative regulation of gene expression via chromosomal CpG island methylation"/>
    <property type="evidence" value="ECO:0007669"/>
    <property type="project" value="TreeGrafter"/>
</dbReference>
<proteinExistence type="inferred from homology"/>
<gene>
    <name evidence="11" type="ORF">DOTSEDRAFT_72966</name>
</gene>
<feature type="region of interest" description="Disordered" evidence="9">
    <location>
        <begin position="863"/>
        <end position="886"/>
    </location>
</feature>
<reference evidence="11 12" key="2">
    <citation type="journal article" date="2012" name="PLoS Pathog.">
        <title>Diverse lifestyles and strategies of plant pathogenesis encoded in the genomes of eighteen Dothideomycetes fungi.</title>
        <authorList>
            <person name="Ohm R.A."/>
            <person name="Feau N."/>
            <person name="Henrissat B."/>
            <person name="Schoch C.L."/>
            <person name="Horwitz B.A."/>
            <person name="Barry K.W."/>
            <person name="Condon B.J."/>
            <person name="Copeland A.C."/>
            <person name="Dhillon B."/>
            <person name="Glaser F."/>
            <person name="Hesse C.N."/>
            <person name="Kosti I."/>
            <person name="LaButti K."/>
            <person name="Lindquist E.A."/>
            <person name="Lucas S."/>
            <person name="Salamov A.A."/>
            <person name="Bradshaw R.E."/>
            <person name="Ciuffetti L."/>
            <person name="Hamelin R.C."/>
            <person name="Kema G.H.J."/>
            <person name="Lawrence C."/>
            <person name="Scott J.A."/>
            <person name="Spatafora J.W."/>
            <person name="Turgeon B.G."/>
            <person name="de Wit P.J.G.M."/>
            <person name="Zhong S."/>
            <person name="Goodwin S.B."/>
            <person name="Grigoriev I.V."/>
        </authorList>
    </citation>
    <scope>NUCLEOTIDE SEQUENCE [LARGE SCALE GENOMIC DNA]</scope>
    <source>
        <strain evidence="12">NZE10 / CBS 128990</strain>
    </source>
</reference>
<feature type="active site" evidence="8">
    <location>
        <position position="760"/>
    </location>
</feature>
<feature type="region of interest" description="Disordered" evidence="9">
    <location>
        <begin position="1095"/>
        <end position="1130"/>
    </location>
</feature>
<dbReference type="EMBL" id="KB446541">
    <property type="protein sequence ID" value="EME42042.1"/>
    <property type="molecule type" value="Genomic_DNA"/>
</dbReference>
<keyword evidence="5 8" id="KW-0949">S-adenosyl-L-methionine</keyword>
<sequence>MEMQPGPEPSPASATAEADYFSNSEISKDETQPVQVIRREASGVTMPGPAYPRSAYQGWKPPTEPTIEAQAIAELRTAFARKYHDDDDRPGYTFFHLDDFTIYRPNNISYHEGELVSLHLLSQDRYPEFVLNGTLSVDDQQFYLQAVPFRILAIEGYGEIEDTQLENQMCIQSRIGGKQHVWYQLGRPAPEYQRFYQPFLWLARFTKHFVDYLLEGKHITLAHFQGRFLLWLKAQYSDETSFRAWISVAGLEDFRTTVAANVGFLRKECHGVDPGRLLHHPIWGEVDPLRLAAIRERHHIEQHTVVTPYAYECFKSMYFGDQLAERNMALEMLSKVKKRKRRLRLTPRYLPQHESTAVSSLLTPTSMARDSPEPLVDVSAGDVVCVHPDLGSKWGSDSTPWFVYVQRVRAHGDRTLLDVLWLYEPKDTTMGKAYYPFKNELFMSDNCSCGREALDLECAIEKLDVSWFAKDPYAETGLFVRQKFRTVHQEDTYDFVALQEPDFACKCQEHVPIFEECRAKHAIGDTVLVREWSGDRGEDRLQAAQIVRFNTAKRRIQLRRLFRRSEVDPKTRNVRPNELVLSPETYDESCDKIIRKCHVRFFSPVSVEQGRLATPYDLDGLGDFYIIVSPEPRATLVDTLPLPDDNGELLYDANNSLLPQLHQGWNPEDAPPRAKLKGMGIFCGGGTFDRGLEEGGGIDFRYAVDWAEHALHSHRANVANPDRVTYFLGSVNDCLADAMRGNRHVALPGQVQLISAGSPCPGFSRLQTNMLSDDSRRNASMVASVVAFVDFYVPEYFVLENVVSMTSGMGRNKDENVFSQIIAALVGLGYQVQQFLMDAWSYGSSQQRSRVFIIASAAGLPPLKQPQHSHAHPTDEPVGRALGKSTNGLSFGNRRNCFTPFEHVNPRAATFDLPNLDDAQVQLCVTHPDHRTAINEPAVNRTRMAVVPTRPHGMGLMQAKRKGLLRGEPSNHCDKVNHIRRMATSRMYSRVYPKFLFPTIITRMAVSDGINGRWLHWDQPRALTVMEARRAQGYLDHEVLVGNAAQQLKIVGNSVDRKVALVLGLLLRESWMESHTDSESAIAEVDDQVDDGHQANLGQADTGIQPDEYMDDPVAGPSHGHRQTAPADDVENLTIDNRTAKIALQLTAEEIEAVKRDHFKAIRRIMDARAQS</sequence>
<dbReference type="Gene3D" id="2.30.30.490">
    <property type="match status" value="2"/>
</dbReference>
<dbReference type="GO" id="GO:0003682">
    <property type="term" value="F:chromatin binding"/>
    <property type="evidence" value="ECO:0007669"/>
    <property type="project" value="InterPro"/>
</dbReference>
<feature type="region of interest" description="Disordered" evidence="9">
    <location>
        <begin position="1"/>
        <end position="34"/>
    </location>
</feature>
<feature type="domain" description="BAH" evidence="10">
    <location>
        <begin position="519"/>
        <end position="641"/>
    </location>
</feature>
<dbReference type="Gene3D" id="3.40.50.150">
    <property type="entry name" value="Vaccinia Virus protein VP39"/>
    <property type="match status" value="1"/>
</dbReference>
<dbReference type="GO" id="GO:0003886">
    <property type="term" value="F:DNA (cytosine-5-)-methyltransferase activity"/>
    <property type="evidence" value="ECO:0007669"/>
    <property type="project" value="UniProtKB-EC"/>
</dbReference>
<dbReference type="InterPro" id="IPR001025">
    <property type="entry name" value="BAH_dom"/>
</dbReference>